<dbReference type="Pfam" id="PF01863">
    <property type="entry name" value="YgjP-like"/>
    <property type="match status" value="1"/>
</dbReference>
<evidence type="ECO:0000313" key="2">
    <source>
        <dbReference type="EMBL" id="KZD22973.1"/>
    </source>
</evidence>
<dbReference type="Proteomes" id="UP000076574">
    <property type="component" value="Unassembled WGS sequence"/>
</dbReference>
<gene>
    <name evidence="2" type="ORF">A4A58_06090</name>
</gene>
<dbReference type="RefSeq" id="WP_068732899.1">
    <property type="nucleotide sequence ID" value="NZ_LVYV01000012.1"/>
</dbReference>
<dbReference type="GO" id="GO:0016787">
    <property type="term" value="F:hydrolase activity"/>
    <property type="evidence" value="ECO:0007669"/>
    <property type="project" value="UniProtKB-KW"/>
</dbReference>
<feature type="domain" description="YgjP-like metallopeptidase" evidence="1">
    <location>
        <begin position="68"/>
        <end position="267"/>
    </location>
</feature>
<keyword evidence="2" id="KW-0378">Hydrolase</keyword>
<dbReference type="InterPro" id="IPR053136">
    <property type="entry name" value="UTP_pyrophosphatase-like"/>
</dbReference>
<name>A0A163Z6Q6_9BRAD</name>
<evidence type="ECO:0000259" key="1">
    <source>
        <dbReference type="Pfam" id="PF01863"/>
    </source>
</evidence>
<organism evidence="2 3">
    <name type="scientific">Tardiphaga robiniae</name>
    <dbReference type="NCBI Taxonomy" id="943830"/>
    <lineage>
        <taxon>Bacteria</taxon>
        <taxon>Pseudomonadati</taxon>
        <taxon>Pseudomonadota</taxon>
        <taxon>Alphaproteobacteria</taxon>
        <taxon>Hyphomicrobiales</taxon>
        <taxon>Nitrobacteraceae</taxon>
        <taxon>Tardiphaga</taxon>
    </lineage>
</organism>
<sequence>MICFCAEQFPWRRLWQNPVDLLTTGTTDMAFRALLYRRPTEPDTLAVKHGSQIFAIRLRRHRRATRYTLRIHPSEREAILTMPPRGSLADAKDFAQRHGAWIAARLGRLPKAAPFEHGTTVPLRGTPHRIVHRAGRGTVWTETRDSGEKIICVAGDVEHIDRRIHDFLKREARADLVKASNRYAAQLNVKVKRISIRDQSSRWGSCTTEGSLSFSWRLILAPPFVLDYLAAHEVGHLVEMNHSVKFWRVVGRICPATERAKAWLDTHGNDLHRFGVQD</sequence>
<comment type="caution">
    <text evidence="2">The sequence shown here is derived from an EMBL/GenBank/DDBJ whole genome shotgun (WGS) entry which is preliminary data.</text>
</comment>
<evidence type="ECO:0000313" key="3">
    <source>
        <dbReference type="Proteomes" id="UP000076574"/>
    </source>
</evidence>
<dbReference type="OrthoDB" id="9795402at2"/>
<accession>A0A163Z6Q6</accession>
<protein>
    <submittedName>
        <fullName evidence="2">Metal-dependent hydrolase</fullName>
    </submittedName>
</protein>
<dbReference type="AlphaFoldDB" id="A0A163Z6Q6"/>
<dbReference type="EMBL" id="LVYV01000012">
    <property type="protein sequence ID" value="KZD22973.1"/>
    <property type="molecule type" value="Genomic_DNA"/>
</dbReference>
<keyword evidence="3" id="KW-1185">Reference proteome</keyword>
<dbReference type="InterPro" id="IPR002725">
    <property type="entry name" value="YgjP-like_metallopeptidase"/>
</dbReference>
<dbReference type="STRING" id="943830.A4A58_06090"/>
<dbReference type="CDD" id="cd07344">
    <property type="entry name" value="M48_yhfN_like"/>
    <property type="match status" value="1"/>
</dbReference>
<dbReference type="PANTHER" id="PTHR30399">
    <property type="entry name" value="UNCHARACTERIZED PROTEIN YGJP"/>
    <property type="match status" value="1"/>
</dbReference>
<reference evidence="2 3" key="1">
    <citation type="submission" date="2016-03" db="EMBL/GenBank/DDBJ databases">
        <title>Microsymbionts genomes from the relict species Vavilovia formosa (Stev.) Fed.</title>
        <authorList>
            <person name="Kopat V."/>
            <person name="Chirak E."/>
            <person name="Kimeklis A."/>
            <person name="Andronov E."/>
        </authorList>
    </citation>
    <scope>NUCLEOTIDE SEQUENCE [LARGE SCALE GENOMIC DNA]</scope>
    <source>
        <strain evidence="2 3">Vaf07</strain>
    </source>
</reference>
<dbReference type="Gene3D" id="3.30.2010.10">
    <property type="entry name" value="Metalloproteases ('zincins'), catalytic domain"/>
    <property type="match status" value="1"/>
</dbReference>
<proteinExistence type="predicted"/>
<dbReference type="PANTHER" id="PTHR30399:SF1">
    <property type="entry name" value="UTP PYROPHOSPHATASE"/>
    <property type="match status" value="1"/>
</dbReference>